<evidence type="ECO:0000256" key="3">
    <source>
        <dbReference type="ARBA" id="ARBA00022475"/>
    </source>
</evidence>
<keyword evidence="5 7" id="KW-1133">Transmembrane helix</keyword>
<name>A0A6H1P2D2_PRIMG</name>
<feature type="transmembrane region" description="Helical" evidence="7">
    <location>
        <begin position="164"/>
        <end position="179"/>
    </location>
</feature>
<dbReference type="InterPro" id="IPR003370">
    <property type="entry name" value="Chromate_transpt"/>
</dbReference>
<evidence type="ECO:0000256" key="7">
    <source>
        <dbReference type="SAM" id="Phobius"/>
    </source>
</evidence>
<evidence type="ECO:0000313" key="8">
    <source>
        <dbReference type="EMBL" id="QIZ07703.1"/>
    </source>
</evidence>
<feature type="transmembrane region" description="Helical" evidence="7">
    <location>
        <begin position="110"/>
        <end position="130"/>
    </location>
</feature>
<proteinExistence type="inferred from homology"/>
<evidence type="ECO:0000256" key="6">
    <source>
        <dbReference type="ARBA" id="ARBA00023136"/>
    </source>
</evidence>
<feature type="transmembrane region" description="Helical" evidence="7">
    <location>
        <begin position="46"/>
        <end position="70"/>
    </location>
</feature>
<dbReference type="Proteomes" id="UP000501868">
    <property type="component" value="Chromosome"/>
</dbReference>
<comment type="subcellular location">
    <subcellularLocation>
        <location evidence="1">Cell membrane</location>
        <topology evidence="1">Multi-pass membrane protein</topology>
    </subcellularLocation>
</comment>
<dbReference type="InterPro" id="IPR052518">
    <property type="entry name" value="CHR_Transporter"/>
</dbReference>
<dbReference type="EMBL" id="CP051128">
    <property type="protein sequence ID" value="QIZ07703.1"/>
    <property type="molecule type" value="Genomic_DNA"/>
</dbReference>
<reference evidence="8 9" key="2">
    <citation type="submission" date="2020-04" db="EMBL/GenBank/DDBJ databases">
        <authorList>
            <person name="Fomenkov A."/>
            <person name="Anton B.P."/>
            <person name="Roberts R.J."/>
        </authorList>
    </citation>
    <scope>NUCLEOTIDE SEQUENCE [LARGE SCALE GENOMIC DNA]</scope>
    <source>
        <strain evidence="8 9">S2</strain>
    </source>
</reference>
<dbReference type="GO" id="GO:0005886">
    <property type="term" value="C:plasma membrane"/>
    <property type="evidence" value="ECO:0007669"/>
    <property type="project" value="UniProtKB-SubCell"/>
</dbReference>
<feature type="transmembrane region" description="Helical" evidence="7">
    <location>
        <begin position="6"/>
        <end position="25"/>
    </location>
</feature>
<protein>
    <submittedName>
        <fullName evidence="8">Chromate transporter</fullName>
    </submittedName>
</protein>
<keyword evidence="3" id="KW-1003">Cell membrane</keyword>
<dbReference type="GO" id="GO:0015109">
    <property type="term" value="F:chromate transmembrane transporter activity"/>
    <property type="evidence" value="ECO:0007669"/>
    <property type="project" value="InterPro"/>
</dbReference>
<reference evidence="8 9" key="1">
    <citation type="submission" date="2020-04" db="EMBL/GenBank/DDBJ databases">
        <title>Genome-Wide Identification of 5-Methylcytosine Sites in Bacterial Genomes By High-Throughput Sequencing of MspJI Restriction Fragments.</title>
        <authorList>
            <person name="Wu V."/>
        </authorList>
    </citation>
    <scope>NUCLEOTIDE SEQUENCE [LARGE SCALE GENOMIC DNA]</scope>
    <source>
        <strain evidence="8 9">S2</strain>
    </source>
</reference>
<dbReference type="PANTHER" id="PTHR43663">
    <property type="entry name" value="CHROMATE TRANSPORT PROTEIN-RELATED"/>
    <property type="match status" value="1"/>
</dbReference>
<organism evidence="8 9">
    <name type="scientific">Priestia megaterium</name>
    <name type="common">Bacillus megaterium</name>
    <dbReference type="NCBI Taxonomy" id="1404"/>
    <lineage>
        <taxon>Bacteria</taxon>
        <taxon>Bacillati</taxon>
        <taxon>Bacillota</taxon>
        <taxon>Bacilli</taxon>
        <taxon>Bacillales</taxon>
        <taxon>Bacillaceae</taxon>
        <taxon>Priestia</taxon>
    </lineage>
</organism>
<evidence type="ECO:0000256" key="4">
    <source>
        <dbReference type="ARBA" id="ARBA00022692"/>
    </source>
</evidence>
<evidence type="ECO:0000256" key="5">
    <source>
        <dbReference type="ARBA" id="ARBA00022989"/>
    </source>
</evidence>
<sequence length="180" mass="19566">MIFWELFKMFLVVGLVSFGGGYSIMPVIEHDVIKHGWMTTQEFTNIIAVAGMSPGPIAANSAILVGYSIAGITGSIISALGILLPSIILVLIVASFFLKLNHYPIVKSMFYGLRPIVTSLILFAAIRFAISNNVVSFNFTWHTISLLLVFGCSLAALMKCHWHPAYIIVLSGLVGIALYS</sequence>
<feature type="transmembrane region" description="Helical" evidence="7">
    <location>
        <begin position="136"/>
        <end position="157"/>
    </location>
</feature>
<dbReference type="Pfam" id="PF02417">
    <property type="entry name" value="Chromate_transp"/>
    <property type="match status" value="1"/>
</dbReference>
<dbReference type="PANTHER" id="PTHR43663:SF1">
    <property type="entry name" value="CHROMATE TRANSPORTER"/>
    <property type="match status" value="1"/>
</dbReference>
<keyword evidence="4 7" id="KW-0812">Transmembrane</keyword>
<gene>
    <name evidence="8" type="ORF">HFZ78_13955</name>
</gene>
<evidence type="ECO:0000256" key="2">
    <source>
        <dbReference type="ARBA" id="ARBA00005262"/>
    </source>
</evidence>
<feature type="transmembrane region" description="Helical" evidence="7">
    <location>
        <begin position="76"/>
        <end position="98"/>
    </location>
</feature>
<evidence type="ECO:0000313" key="9">
    <source>
        <dbReference type="Proteomes" id="UP000501868"/>
    </source>
</evidence>
<keyword evidence="6 7" id="KW-0472">Membrane</keyword>
<dbReference type="AlphaFoldDB" id="A0A6H1P2D2"/>
<comment type="similarity">
    <text evidence="2">Belongs to the chromate ion transporter (CHR) (TC 2.A.51) family.</text>
</comment>
<accession>A0A6H1P2D2</accession>
<evidence type="ECO:0000256" key="1">
    <source>
        <dbReference type="ARBA" id="ARBA00004651"/>
    </source>
</evidence>